<dbReference type="PANTHER" id="PTHR43373:SF1">
    <property type="entry name" value="NA(+)_H(+) ANTIPORTER SUBUNIT A"/>
    <property type="match status" value="1"/>
</dbReference>
<evidence type="ECO:0000256" key="8">
    <source>
        <dbReference type="ARBA" id="ARBA00023136"/>
    </source>
</evidence>
<evidence type="ECO:0000259" key="14">
    <source>
        <dbReference type="Pfam" id="PF13244"/>
    </source>
</evidence>
<evidence type="ECO:0000259" key="12">
    <source>
        <dbReference type="Pfam" id="PF00662"/>
    </source>
</evidence>
<feature type="transmembrane region" description="Helical" evidence="10">
    <location>
        <begin position="115"/>
        <end position="133"/>
    </location>
</feature>
<evidence type="ECO:0000259" key="13">
    <source>
        <dbReference type="Pfam" id="PF04039"/>
    </source>
</evidence>
<feature type="transmembrane region" description="Helical" evidence="10">
    <location>
        <begin position="750"/>
        <end position="769"/>
    </location>
</feature>
<feature type="transmembrane region" description="Helical" evidence="10">
    <location>
        <begin position="307"/>
        <end position="326"/>
    </location>
</feature>
<feature type="domain" description="NADH-Ubiquinone oxidoreductase (complex I) chain 5 N-terminal" evidence="12">
    <location>
        <begin position="72"/>
        <end position="116"/>
    </location>
</feature>
<evidence type="ECO:0000256" key="3">
    <source>
        <dbReference type="ARBA" id="ARBA00022449"/>
    </source>
</evidence>
<feature type="domain" description="MrpA C-terminal/MbhD" evidence="14">
    <location>
        <begin position="615"/>
        <end position="679"/>
    </location>
</feature>
<evidence type="ECO:0000259" key="11">
    <source>
        <dbReference type="Pfam" id="PF00361"/>
    </source>
</evidence>
<feature type="transmembrane region" description="Helical" evidence="10">
    <location>
        <begin position="139"/>
        <end position="158"/>
    </location>
</feature>
<evidence type="ECO:0000256" key="2">
    <source>
        <dbReference type="ARBA" id="ARBA00022448"/>
    </source>
</evidence>
<dbReference type="RefSeq" id="WP_113607514.1">
    <property type="nucleotide sequence ID" value="NZ_POAF01000005.1"/>
</dbReference>
<evidence type="ECO:0000256" key="10">
    <source>
        <dbReference type="SAM" id="Phobius"/>
    </source>
</evidence>
<dbReference type="Proteomes" id="UP000252167">
    <property type="component" value="Unassembled WGS sequence"/>
</dbReference>
<feature type="transmembrane region" description="Helical" evidence="10">
    <location>
        <begin position="332"/>
        <end position="356"/>
    </location>
</feature>
<dbReference type="Proteomes" id="UP000477543">
    <property type="component" value="Unassembled WGS sequence"/>
</dbReference>
<feature type="transmembrane region" description="Helical" evidence="10">
    <location>
        <begin position="501"/>
        <end position="527"/>
    </location>
</feature>
<dbReference type="InterPro" id="IPR046806">
    <property type="entry name" value="MrpA_C/MbhE"/>
</dbReference>
<dbReference type="InterPro" id="IPR001750">
    <property type="entry name" value="ND/Mrp_TM"/>
</dbReference>
<dbReference type="AlphaFoldDB" id="A0A365YDN4"/>
<keyword evidence="8 10" id="KW-0472">Membrane</keyword>
<evidence type="ECO:0000256" key="7">
    <source>
        <dbReference type="ARBA" id="ARBA00023065"/>
    </source>
</evidence>
<evidence type="ECO:0000256" key="5">
    <source>
        <dbReference type="ARBA" id="ARBA00022692"/>
    </source>
</evidence>
<keyword evidence="3" id="KW-0050">Antiport</keyword>
<dbReference type="Pfam" id="PF13244">
    <property type="entry name" value="MbhD"/>
    <property type="match status" value="1"/>
</dbReference>
<evidence type="ECO:0000256" key="9">
    <source>
        <dbReference type="RuleBase" id="RU000320"/>
    </source>
</evidence>
<evidence type="ECO:0000256" key="6">
    <source>
        <dbReference type="ARBA" id="ARBA00022989"/>
    </source>
</evidence>
<feature type="domain" description="NADH:quinone oxidoreductase/Mrp antiporter transmembrane" evidence="11">
    <location>
        <begin position="135"/>
        <end position="423"/>
    </location>
</feature>
<dbReference type="InterPro" id="IPR001516">
    <property type="entry name" value="Proton_antipo_N"/>
</dbReference>
<evidence type="ECO:0000313" key="17">
    <source>
        <dbReference type="EMBL" id="RBM00669.1"/>
    </source>
</evidence>
<name>A0A365YDN4_9MICC</name>
<gene>
    <name evidence="17" type="ORF">C1H84_12085</name>
    <name evidence="16" type="ORF">GT020_04025</name>
</gene>
<feature type="transmembrane region" description="Helical" evidence="10">
    <location>
        <begin position="892"/>
        <end position="915"/>
    </location>
</feature>
<keyword evidence="5 9" id="KW-0812">Transmembrane</keyword>
<feature type="transmembrane region" description="Helical" evidence="10">
    <location>
        <begin position="459"/>
        <end position="481"/>
    </location>
</feature>
<comment type="caution">
    <text evidence="17">The sequence shown here is derived from an EMBL/GenBank/DDBJ whole genome shotgun (WGS) entry which is preliminary data.</text>
</comment>
<dbReference type="GO" id="GO:0015297">
    <property type="term" value="F:antiporter activity"/>
    <property type="evidence" value="ECO:0007669"/>
    <property type="project" value="UniProtKB-KW"/>
</dbReference>
<dbReference type="Pfam" id="PF20501">
    <property type="entry name" value="MbhE"/>
    <property type="match status" value="1"/>
</dbReference>
<dbReference type="Pfam" id="PF00361">
    <property type="entry name" value="Proton_antipo_M"/>
    <property type="match status" value="1"/>
</dbReference>
<proteinExistence type="predicted"/>
<dbReference type="EMBL" id="POAF01000005">
    <property type="protein sequence ID" value="RBM00669.1"/>
    <property type="molecule type" value="Genomic_DNA"/>
</dbReference>
<comment type="subcellular location">
    <subcellularLocation>
        <location evidence="1">Cell membrane</location>
        <topology evidence="1">Multi-pass membrane protein</topology>
    </subcellularLocation>
    <subcellularLocation>
        <location evidence="9">Membrane</location>
        <topology evidence="9">Multi-pass membrane protein</topology>
    </subcellularLocation>
</comment>
<dbReference type="InterPro" id="IPR025383">
    <property type="entry name" value="MrpA_C/MbhD"/>
</dbReference>
<evidence type="ECO:0000256" key="1">
    <source>
        <dbReference type="ARBA" id="ARBA00004651"/>
    </source>
</evidence>
<feature type="transmembrane region" description="Helical" evidence="10">
    <location>
        <begin position="571"/>
        <end position="593"/>
    </location>
</feature>
<dbReference type="PRINTS" id="PR01434">
    <property type="entry name" value="NADHDHGNASE5"/>
</dbReference>
<organism evidence="17 18">
    <name type="scientific">Glutamicibacter soli</name>
    <dbReference type="NCBI Taxonomy" id="453836"/>
    <lineage>
        <taxon>Bacteria</taxon>
        <taxon>Bacillati</taxon>
        <taxon>Actinomycetota</taxon>
        <taxon>Actinomycetes</taxon>
        <taxon>Micrococcales</taxon>
        <taxon>Micrococcaceae</taxon>
        <taxon>Glutamicibacter</taxon>
    </lineage>
</organism>
<evidence type="ECO:0000313" key="19">
    <source>
        <dbReference type="Proteomes" id="UP000477543"/>
    </source>
</evidence>
<feature type="transmembrane region" description="Helical" evidence="10">
    <location>
        <begin position="277"/>
        <end position="300"/>
    </location>
</feature>
<dbReference type="NCBIfam" id="NF009284">
    <property type="entry name" value="PRK12644.1"/>
    <property type="match status" value="1"/>
</dbReference>
<feature type="transmembrane region" description="Helical" evidence="10">
    <location>
        <begin position="632"/>
        <end position="650"/>
    </location>
</feature>
<feature type="transmembrane region" description="Helical" evidence="10">
    <location>
        <begin position="84"/>
        <end position="103"/>
    </location>
</feature>
<accession>A0A365YDN4</accession>
<keyword evidence="4" id="KW-1003">Cell membrane</keyword>
<feature type="transmembrane region" description="Helical" evidence="10">
    <location>
        <begin position="418"/>
        <end position="439"/>
    </location>
</feature>
<keyword evidence="6 10" id="KW-1133">Transmembrane helix</keyword>
<feature type="transmembrane region" description="Helical" evidence="10">
    <location>
        <begin position="861"/>
        <end position="880"/>
    </location>
</feature>
<sequence>MLIILSALFATALLCPLLFRVLKRNAFYVVATVPAAGFIWLLTKLPAVLASDQSLASGAPNAPPSIRIDWIPGLNIGLNFRMDTLSATILLLILGVGALVLFYCARYFKNDDPQIGGFAAKMVAFAGAMTGLVTADDVIIMFIFWEITSVLSYLLIGFSQALITARRSAMNALIITTFGGLVMLAGILMLGTKAGSYQLSEIIAASGELVALGTYTDVAVALIIVGALSKSALVPFHFWLPGAMAAPTPVSAYLHAAAMVKAGVYLIARLAPGFAETGLWVPMTVGIGLLTMLIGGFRALKQYDLKLILAFGTVSQLGFIIAVFGLGTPDAAFAALALTLAHGLFKATLFLSVGIIDHNTGTRDIRKLTGLRHAMPILTTAAGIAAASMAGLPLLLGFVAKEAVYESALHLDTGWGPYALIGMVLGAALTMAYSLRFFFGAFGVKKYKVDPLVCKPPTLIFLTPLLVLSTLTLVFGLFPYPVELLSKHWSALQGGAPDMHLAAFAGFNAALGLSAISVGLGLFFYWIRRRTDTGAPLRRMVTSAEELYRMSVNVLDMAAIWITGRTQRGSLSFYLGVILSVVLVLPLGIALAVETPWPTNWVIADHPAQLIIGAIIIAGCVIAIAAPKRFMAVLMVSVTGYGMVAIFALQGAPDLALTQLLVETIVLVSFVLALRALPKRLWVGLTRIKWGRAILAIALSIMVVYIAIAMMAARGQAPISLEWPELAYYEGFGKNVVNVALVDMRVWDTFGEITVLAAAATGVASLIFAGRGFGRRVRAHQVAPGSIDSGSEAMGSQAEKEVELRIARRFAASSNQDWLMAGNTLVAERRSIIFEVVTRLMFHSVLIMSVYTLLAGHNTPGGGFAGGLIAGLALTIRYLAGGRIELSESMRIAPGMLIGGGIALAGLSGIMPLFAGDEIFTTYAWEFWLPVFGEHKFVTSTIFDIGVYLVVLGLVQDVLRSLGSEIDLLSEGRSPIEQHDPIQASQTGVGR</sequence>
<dbReference type="Pfam" id="PF00662">
    <property type="entry name" value="Proton_antipo_N"/>
    <property type="match status" value="1"/>
</dbReference>
<feature type="domain" description="MrpA C-terminal/MbhE" evidence="15">
    <location>
        <begin position="694"/>
        <end position="767"/>
    </location>
</feature>
<feature type="transmembrane region" description="Helical" evidence="10">
    <location>
        <begin position="935"/>
        <end position="955"/>
    </location>
</feature>
<keyword evidence="7" id="KW-0406">Ion transport</keyword>
<feature type="transmembrane region" description="Helical" evidence="10">
    <location>
        <begin position="218"/>
        <end position="240"/>
    </location>
</feature>
<dbReference type="GO" id="GO:0005886">
    <property type="term" value="C:plasma membrane"/>
    <property type="evidence" value="ECO:0007669"/>
    <property type="project" value="UniProtKB-SubCell"/>
</dbReference>
<feature type="transmembrane region" description="Helical" evidence="10">
    <location>
        <begin position="656"/>
        <end position="678"/>
    </location>
</feature>
<reference evidence="16 19" key="2">
    <citation type="submission" date="2020-01" db="EMBL/GenBank/DDBJ databases">
        <title>Glutamicibacter soli M275.</title>
        <authorList>
            <person name="Meng X."/>
        </authorList>
    </citation>
    <scope>NUCLEOTIDE SEQUENCE [LARGE SCALE GENOMIC DNA]</scope>
    <source>
        <strain evidence="16 19">M275</strain>
    </source>
</reference>
<dbReference type="PANTHER" id="PTHR43373">
    <property type="entry name" value="NA(+)/H(+) ANTIPORTER SUBUNIT"/>
    <property type="match status" value="1"/>
</dbReference>
<keyword evidence="18" id="KW-1185">Reference proteome</keyword>
<evidence type="ECO:0000256" key="4">
    <source>
        <dbReference type="ARBA" id="ARBA00022475"/>
    </source>
</evidence>
<feature type="transmembrane region" description="Helical" evidence="10">
    <location>
        <begin position="608"/>
        <end position="625"/>
    </location>
</feature>
<feature type="transmembrane region" description="Helical" evidence="10">
    <location>
        <begin position="836"/>
        <end position="855"/>
    </location>
</feature>
<feature type="transmembrane region" description="Helical" evidence="10">
    <location>
        <begin position="377"/>
        <end position="398"/>
    </location>
</feature>
<feature type="transmembrane region" description="Helical" evidence="10">
    <location>
        <begin position="170"/>
        <end position="190"/>
    </location>
</feature>
<dbReference type="InterPro" id="IPR007182">
    <property type="entry name" value="MnhB"/>
</dbReference>
<evidence type="ECO:0000313" key="16">
    <source>
        <dbReference type="EMBL" id="NAZ15238.1"/>
    </source>
</evidence>
<evidence type="ECO:0000259" key="15">
    <source>
        <dbReference type="Pfam" id="PF20501"/>
    </source>
</evidence>
<dbReference type="GO" id="GO:0006811">
    <property type="term" value="P:monoatomic ion transport"/>
    <property type="evidence" value="ECO:0007669"/>
    <property type="project" value="UniProtKB-KW"/>
</dbReference>
<keyword evidence="2" id="KW-0813">Transport</keyword>
<dbReference type="EMBL" id="WYDN01000002">
    <property type="protein sequence ID" value="NAZ15238.1"/>
    <property type="molecule type" value="Genomic_DNA"/>
</dbReference>
<reference evidence="17 18" key="1">
    <citation type="submission" date="2018-01" db="EMBL/GenBank/DDBJ databases">
        <title>Glutamicibacter soli strain NHPC-3 Whole genome sequence and assembly.</title>
        <authorList>
            <person name="Choudhury P."/>
            <person name="Gupta D."/>
            <person name="Sengupta K."/>
            <person name="Jawed A."/>
            <person name="Sultana N."/>
            <person name="Saha P."/>
        </authorList>
    </citation>
    <scope>NUCLEOTIDE SEQUENCE [LARGE SCALE GENOMIC DNA]</scope>
    <source>
        <strain evidence="17 18">NHPC-3</strain>
    </source>
</reference>
<protein>
    <submittedName>
        <fullName evidence="17">Na+/H+ antiporter subunit A</fullName>
    </submittedName>
</protein>
<evidence type="ECO:0000313" key="18">
    <source>
        <dbReference type="Proteomes" id="UP000252167"/>
    </source>
</evidence>
<feature type="transmembrane region" description="Helical" evidence="10">
    <location>
        <begin position="690"/>
        <end position="713"/>
    </location>
</feature>
<dbReference type="Pfam" id="PF04039">
    <property type="entry name" value="MnhB"/>
    <property type="match status" value="1"/>
</dbReference>
<feature type="domain" description="Na+/H+ antiporter MnhB subunit-related protein" evidence="13">
    <location>
        <begin position="833"/>
        <end position="955"/>
    </location>
</feature>
<dbReference type="InterPro" id="IPR050616">
    <property type="entry name" value="CPA3_Na-H_Antiporter_A"/>
</dbReference>